<feature type="transmembrane region" description="Helical" evidence="1">
    <location>
        <begin position="201"/>
        <end position="222"/>
    </location>
</feature>
<proteinExistence type="predicted"/>
<dbReference type="Proteomes" id="UP000756132">
    <property type="component" value="Chromosome 2"/>
</dbReference>
<keyword evidence="1" id="KW-1133">Transmembrane helix</keyword>
<gene>
    <name evidence="2" type="ORF">CLAFUR5_03397</name>
</gene>
<evidence type="ECO:0000256" key="1">
    <source>
        <dbReference type="SAM" id="Phobius"/>
    </source>
</evidence>
<reference evidence="2" key="1">
    <citation type="submission" date="2021-12" db="EMBL/GenBank/DDBJ databases">
        <authorList>
            <person name="Zaccaron A."/>
            <person name="Stergiopoulos I."/>
        </authorList>
    </citation>
    <scope>NUCLEOTIDE SEQUENCE</scope>
    <source>
        <strain evidence="2">Race5_Kim</strain>
    </source>
</reference>
<sequence length="229" mass="24949">MTLTVPPPGAAAANYKKALTLYSAGDAVAATRQAIENLNDAFCPRYIQIKNSLMVGTLVEDEGHSFNYLNLAGEVFQTLAEDIQGGSSEAEQMMDTIDEEIVETTRRREGVDGPVQLAEKAFTIVDYSVLGLAPELDVSAGLRDYVKDALTARDASRAEAAFLRDEMTRVVKLNAETARELAWARVQSVQHSPADTKGGRAAYATLVLKFVLLCCMLVMFFFGRNKGIC</sequence>
<evidence type="ECO:0000313" key="3">
    <source>
        <dbReference type="Proteomes" id="UP000756132"/>
    </source>
</evidence>
<reference evidence="2" key="2">
    <citation type="journal article" date="2022" name="Microb. Genom.">
        <title>A chromosome-scale genome assembly of the tomato pathogen Cladosporium fulvum reveals a compartmentalized genome architecture and the presence of a dispensable chromosome.</title>
        <authorList>
            <person name="Zaccaron A.Z."/>
            <person name="Chen L.H."/>
            <person name="Samaras A."/>
            <person name="Stergiopoulos I."/>
        </authorList>
    </citation>
    <scope>NUCLEOTIDE SEQUENCE</scope>
    <source>
        <strain evidence="2">Race5_Kim</strain>
    </source>
</reference>
<dbReference type="KEGG" id="ffu:CLAFUR5_03397"/>
<evidence type="ECO:0000313" key="2">
    <source>
        <dbReference type="EMBL" id="UJO13146.1"/>
    </source>
</evidence>
<dbReference type="RefSeq" id="XP_047757512.1">
    <property type="nucleotide sequence ID" value="XM_047902545.1"/>
</dbReference>
<accession>A0A9Q8L908</accession>
<keyword evidence="1" id="KW-0472">Membrane</keyword>
<organism evidence="2 3">
    <name type="scientific">Passalora fulva</name>
    <name type="common">Tomato leaf mold</name>
    <name type="synonym">Cladosporium fulvum</name>
    <dbReference type="NCBI Taxonomy" id="5499"/>
    <lineage>
        <taxon>Eukaryota</taxon>
        <taxon>Fungi</taxon>
        <taxon>Dikarya</taxon>
        <taxon>Ascomycota</taxon>
        <taxon>Pezizomycotina</taxon>
        <taxon>Dothideomycetes</taxon>
        <taxon>Dothideomycetidae</taxon>
        <taxon>Mycosphaerellales</taxon>
        <taxon>Mycosphaerellaceae</taxon>
        <taxon>Fulvia</taxon>
    </lineage>
</organism>
<dbReference type="GeneID" id="71983275"/>
<name>A0A9Q8L908_PASFU</name>
<dbReference type="EMBL" id="CP090164">
    <property type="protein sequence ID" value="UJO13146.1"/>
    <property type="molecule type" value="Genomic_DNA"/>
</dbReference>
<keyword evidence="1" id="KW-0812">Transmembrane</keyword>
<protein>
    <submittedName>
        <fullName evidence="2">Uncharacterized protein</fullName>
    </submittedName>
</protein>
<dbReference type="AlphaFoldDB" id="A0A9Q8L908"/>
<keyword evidence="3" id="KW-1185">Reference proteome</keyword>